<dbReference type="PANTHER" id="PTHR38589:SF1">
    <property type="entry name" value="BLR0621 PROTEIN"/>
    <property type="match status" value="1"/>
</dbReference>
<organism evidence="2">
    <name type="scientific">freshwater metagenome</name>
    <dbReference type="NCBI Taxonomy" id="449393"/>
    <lineage>
        <taxon>unclassified sequences</taxon>
        <taxon>metagenomes</taxon>
        <taxon>ecological metagenomes</taxon>
    </lineage>
</organism>
<dbReference type="GO" id="GO:0016740">
    <property type="term" value="F:transferase activity"/>
    <property type="evidence" value="ECO:0007669"/>
    <property type="project" value="InterPro"/>
</dbReference>
<dbReference type="EMBL" id="CAEZWR010000147">
    <property type="protein sequence ID" value="CAB4672471.1"/>
    <property type="molecule type" value="Genomic_DNA"/>
</dbReference>
<accession>A0A6J6HQR7</accession>
<evidence type="ECO:0000313" key="4">
    <source>
        <dbReference type="EMBL" id="CAB4893345.1"/>
    </source>
</evidence>
<dbReference type="Pfam" id="PF03734">
    <property type="entry name" value="YkuD"/>
    <property type="match status" value="1"/>
</dbReference>
<evidence type="ECO:0000313" key="3">
    <source>
        <dbReference type="EMBL" id="CAB4672471.1"/>
    </source>
</evidence>
<dbReference type="AlphaFoldDB" id="A0A6J6HQR7"/>
<evidence type="ECO:0000313" key="2">
    <source>
        <dbReference type="EMBL" id="CAB4616271.1"/>
    </source>
</evidence>
<dbReference type="EMBL" id="CAEZVB010000010">
    <property type="protein sequence ID" value="CAB4616271.1"/>
    <property type="molecule type" value="Genomic_DNA"/>
</dbReference>
<reference evidence="2" key="1">
    <citation type="submission" date="2020-05" db="EMBL/GenBank/DDBJ databases">
        <authorList>
            <person name="Chiriac C."/>
            <person name="Salcher M."/>
            <person name="Ghai R."/>
            <person name="Kavagutti S V."/>
        </authorList>
    </citation>
    <scope>NUCLEOTIDE SEQUENCE</scope>
</reference>
<protein>
    <submittedName>
        <fullName evidence="2">Unannotated protein</fullName>
    </submittedName>
</protein>
<dbReference type="PANTHER" id="PTHR38589">
    <property type="entry name" value="BLR0621 PROTEIN"/>
    <property type="match status" value="1"/>
</dbReference>
<evidence type="ECO:0000259" key="1">
    <source>
        <dbReference type="PROSITE" id="PS52029"/>
    </source>
</evidence>
<sequence>MRKTAGAIAGALCAILMICNLPSAQARQFTWLESITTSDQVVLVTANNQNSTTGTLRTFEKFNDQWKLVQGPSPVFLGRTGLIPGNERVQSSGKTPIGTYSLTSGFGRQVNPGTQMPYTHVDRNDAWTYNPKVPSTYNLFQSANRRWSSYGKYVEHLWQLGPQYDYVVTTSFNEPTGQIVRGADGINRAKPSANTQLGGGIFLHVSKGIPTAGCISMKRNVMRSLLQWLKPASHPITVIGLASNFNS</sequence>
<dbReference type="PROSITE" id="PS52029">
    <property type="entry name" value="LD_TPASE"/>
    <property type="match status" value="1"/>
</dbReference>
<proteinExistence type="predicted"/>
<gene>
    <name evidence="2" type="ORF">UFOPK1908_00398</name>
    <name evidence="3" type="ORF">UFOPK2282_01154</name>
    <name evidence="4" type="ORF">UFOPK3576_00040</name>
</gene>
<name>A0A6J6HQR7_9ZZZZ</name>
<dbReference type="InterPro" id="IPR005490">
    <property type="entry name" value="LD_TPept_cat_dom"/>
</dbReference>
<dbReference type="EMBL" id="CAFBMO010000001">
    <property type="protein sequence ID" value="CAB4893345.1"/>
    <property type="molecule type" value="Genomic_DNA"/>
</dbReference>
<feature type="domain" description="L,D-TPase catalytic" evidence="1">
    <location>
        <begin position="45"/>
        <end position="239"/>
    </location>
</feature>